<dbReference type="PANTHER" id="PTHR11102:SF160">
    <property type="entry name" value="ERAD-ASSOCIATED E3 UBIQUITIN-PROTEIN LIGASE COMPONENT HRD3"/>
    <property type="match status" value="1"/>
</dbReference>
<dbReference type="SUPFAM" id="SSF81901">
    <property type="entry name" value="HCP-like"/>
    <property type="match status" value="1"/>
</dbReference>
<protein>
    <submittedName>
        <fullName evidence="1">Sel1 repeat family protein</fullName>
    </submittedName>
</protein>
<dbReference type="InterPro" id="IPR006597">
    <property type="entry name" value="Sel1-like"/>
</dbReference>
<dbReference type="PANTHER" id="PTHR11102">
    <property type="entry name" value="SEL-1-LIKE PROTEIN"/>
    <property type="match status" value="1"/>
</dbReference>
<dbReference type="InterPro" id="IPR050767">
    <property type="entry name" value="Sel1_AlgK"/>
</dbReference>
<evidence type="ECO:0000313" key="2">
    <source>
        <dbReference type="Proteomes" id="UP000249577"/>
    </source>
</evidence>
<sequence>MSSWLQRFIGGGILTGRDREAERAEEDGEALEALMSMAYDAAESGDYETAVGVWRPLADQGWPPRALSNLGACYVDGLGVERDLVRAASLFRRAAEAGDAIAQRNLATLHFKGEGGVPQDDAAAMELYELAAEQGDAAAQDMLSWMLLEGHAGENDPRAARRWALAAAEQDVASSMTRLGLIAHNALGMERDPEEAARWWYEAARRGDADGQAMLGAALHLGSGVEKDDRAALIWLLRAAQGGSPLAASFIGSVRSALGPDEIEAAEAVARRPPLQEAPA</sequence>
<dbReference type="InterPro" id="IPR011990">
    <property type="entry name" value="TPR-like_helical_dom_sf"/>
</dbReference>
<dbReference type="Gene3D" id="1.25.40.10">
    <property type="entry name" value="Tetratricopeptide repeat domain"/>
    <property type="match status" value="2"/>
</dbReference>
<dbReference type="Pfam" id="PF08238">
    <property type="entry name" value="Sel1"/>
    <property type="match status" value="5"/>
</dbReference>
<organism evidence="1 2">
    <name type="scientific">Ancylobacter novellus</name>
    <name type="common">Thiobacillus novellus</name>
    <dbReference type="NCBI Taxonomy" id="921"/>
    <lineage>
        <taxon>Bacteria</taxon>
        <taxon>Pseudomonadati</taxon>
        <taxon>Pseudomonadota</taxon>
        <taxon>Alphaproteobacteria</taxon>
        <taxon>Hyphomicrobiales</taxon>
        <taxon>Xanthobacteraceae</taxon>
        <taxon>Ancylobacter</taxon>
    </lineage>
</organism>
<name>A0A2W5KQE7_ANCNO</name>
<proteinExistence type="predicted"/>
<comment type="caution">
    <text evidence="1">The sequence shown here is derived from an EMBL/GenBank/DDBJ whole genome shotgun (WGS) entry which is preliminary data.</text>
</comment>
<evidence type="ECO:0000313" key="1">
    <source>
        <dbReference type="EMBL" id="PZQ18104.1"/>
    </source>
</evidence>
<dbReference type="EMBL" id="QFPN01000002">
    <property type="protein sequence ID" value="PZQ18104.1"/>
    <property type="molecule type" value="Genomic_DNA"/>
</dbReference>
<dbReference type="AlphaFoldDB" id="A0A2W5KQE7"/>
<reference evidence="1 2" key="1">
    <citation type="submission" date="2017-08" db="EMBL/GenBank/DDBJ databases">
        <title>Infants hospitalized years apart are colonized by the same room-sourced microbial strains.</title>
        <authorList>
            <person name="Brooks B."/>
            <person name="Olm M.R."/>
            <person name="Firek B.A."/>
            <person name="Baker R."/>
            <person name="Thomas B.C."/>
            <person name="Morowitz M.J."/>
            <person name="Banfield J.F."/>
        </authorList>
    </citation>
    <scope>NUCLEOTIDE SEQUENCE [LARGE SCALE GENOMIC DNA]</scope>
    <source>
        <strain evidence="1">S2_005_003_R2_43</strain>
    </source>
</reference>
<gene>
    <name evidence="1" type="ORF">DI565_05195</name>
</gene>
<dbReference type="SMART" id="SM00671">
    <property type="entry name" value="SEL1"/>
    <property type="match status" value="5"/>
</dbReference>
<accession>A0A2W5KQE7</accession>
<dbReference type="Proteomes" id="UP000249577">
    <property type="component" value="Unassembled WGS sequence"/>
</dbReference>